<evidence type="ECO:0000313" key="1">
    <source>
        <dbReference type="EMBL" id="REE28444.1"/>
    </source>
</evidence>
<dbReference type="SMR" id="A0A371NDC9"/>
<gene>
    <name evidence="1" type="ORF">C7452_0455</name>
</gene>
<comment type="caution">
    <text evidence="1">The sequence shown here is derived from an EMBL/GenBank/DDBJ whole genome shotgun (WGS) entry which is preliminary data.</text>
</comment>
<protein>
    <submittedName>
        <fullName evidence="1">Uncharacterized protein</fullName>
    </submittedName>
</protein>
<accession>A0A371NDC9</accession>
<sequence length="59" mass="6797">MQRGISMVDRRPKGGLKDMKPVVVRLYSDEIEALKSRVPPKTSMSAYIRKIILDHLKED</sequence>
<dbReference type="RefSeq" id="WP_074359236.1">
    <property type="nucleotide sequence ID" value="NZ_QREL01000001.1"/>
</dbReference>
<dbReference type="Proteomes" id="UP000256864">
    <property type="component" value="Unassembled WGS sequence"/>
</dbReference>
<evidence type="ECO:0000313" key="2">
    <source>
        <dbReference type="Proteomes" id="UP000256864"/>
    </source>
</evidence>
<proteinExistence type="predicted"/>
<keyword evidence="2" id="KW-1185">Reference proteome</keyword>
<name>A0A371NDC9_9EURY</name>
<dbReference type="EMBL" id="QREL01000001">
    <property type="protein sequence ID" value="REE28444.1"/>
    <property type="molecule type" value="Genomic_DNA"/>
</dbReference>
<organism evidence="1 2">
    <name type="scientific">Methanothermobacter defluvii</name>
    <dbReference type="NCBI Taxonomy" id="49339"/>
    <lineage>
        <taxon>Archaea</taxon>
        <taxon>Methanobacteriati</taxon>
        <taxon>Methanobacteriota</taxon>
        <taxon>Methanomada group</taxon>
        <taxon>Methanobacteria</taxon>
        <taxon>Methanobacteriales</taxon>
        <taxon>Methanobacteriaceae</taxon>
        <taxon>Methanothermobacter</taxon>
    </lineage>
</organism>
<reference evidence="1 2" key="1">
    <citation type="submission" date="2018-07" db="EMBL/GenBank/DDBJ databases">
        <title>Genomic Encyclopedia of Type Strains, Phase IV (KMG-IV): sequencing the most valuable type-strain genomes for metagenomic binning, comparative biology and taxonomic classification.</title>
        <authorList>
            <person name="Goeker M."/>
        </authorList>
    </citation>
    <scope>NUCLEOTIDE SEQUENCE [LARGE SCALE GENOMIC DNA]</scope>
    <source>
        <strain evidence="1 2">DSM 7466</strain>
    </source>
</reference>
<dbReference type="AlphaFoldDB" id="A0A371NDC9"/>
<dbReference type="Gene3D" id="1.10.1220.60">
    <property type="match status" value="1"/>
</dbReference>